<proteinExistence type="predicted"/>
<protein>
    <submittedName>
        <fullName evidence="1">Uncharacterized protein</fullName>
    </submittedName>
</protein>
<sequence>MSEQEKKSGLTTAGGSAVVMVEQSTASRHKQPYRPTELHEESPPDPQHKRTKAPAVPSVAEELKDTIDSPDMKEQRESERAMSSENLKHKMAKKLSSSTKRRGSSPEAITLAPIEVEVKKGTLTPPPQPIPPEVASVSSTADEIAEKVGAHKRSDEDSIIEEVVEVRTPEAARKSAEWSDDEEAGGLPRSESRTSRVSRVVRQLFCCGVRYEAPSEDDVSSPRSYSHAL</sequence>
<reference evidence="1 2" key="1">
    <citation type="journal article" date="2021" name="Front. Genet.">
        <title>Chromosome-Level Genome Assembly Reveals Significant Gene Expansion in the Toll and IMD Signaling Pathways of Dendrolimus kikuchii.</title>
        <authorList>
            <person name="Zhou J."/>
            <person name="Wu P."/>
            <person name="Xiong Z."/>
            <person name="Liu N."/>
            <person name="Zhao N."/>
            <person name="Ji M."/>
            <person name="Qiu Y."/>
            <person name="Yang B."/>
        </authorList>
    </citation>
    <scope>NUCLEOTIDE SEQUENCE [LARGE SCALE GENOMIC DNA]</scope>
    <source>
        <strain evidence="1">Ann1</strain>
    </source>
</reference>
<keyword evidence="2" id="KW-1185">Reference proteome</keyword>
<dbReference type="EMBL" id="CM034399">
    <property type="protein sequence ID" value="KAJ0176738.1"/>
    <property type="molecule type" value="Genomic_DNA"/>
</dbReference>
<comment type="caution">
    <text evidence="1">The sequence shown here is derived from an EMBL/GenBank/DDBJ whole genome shotgun (WGS) entry which is preliminary data.</text>
</comment>
<organism evidence="1 2">
    <name type="scientific">Dendrolimus kikuchii</name>
    <dbReference type="NCBI Taxonomy" id="765133"/>
    <lineage>
        <taxon>Eukaryota</taxon>
        <taxon>Metazoa</taxon>
        <taxon>Ecdysozoa</taxon>
        <taxon>Arthropoda</taxon>
        <taxon>Hexapoda</taxon>
        <taxon>Insecta</taxon>
        <taxon>Pterygota</taxon>
        <taxon>Neoptera</taxon>
        <taxon>Endopterygota</taxon>
        <taxon>Lepidoptera</taxon>
        <taxon>Glossata</taxon>
        <taxon>Ditrysia</taxon>
        <taxon>Bombycoidea</taxon>
        <taxon>Lasiocampidae</taxon>
        <taxon>Dendrolimus</taxon>
    </lineage>
</organism>
<evidence type="ECO:0000313" key="1">
    <source>
        <dbReference type="EMBL" id="KAJ0176738.1"/>
    </source>
</evidence>
<dbReference type="Proteomes" id="UP000824533">
    <property type="component" value="Linkage Group LG13"/>
</dbReference>
<gene>
    <name evidence="1" type="ORF">K1T71_007917</name>
</gene>
<name>A0ACC1CYJ7_9NEOP</name>
<accession>A0ACC1CYJ7</accession>
<evidence type="ECO:0000313" key="2">
    <source>
        <dbReference type="Proteomes" id="UP000824533"/>
    </source>
</evidence>